<keyword evidence="1" id="KW-0732">Signal</keyword>
<gene>
    <name evidence="2" type="ORF">QTG54_007276</name>
</gene>
<sequence length="81" mass="8641">MKLSAAIITLLAGSAAAFAPAMPSAAVRASSIQQQTVMFAEPKEEEEGGLDLDLDEMFSMFDAADKGEDFDKAIKDVKKDN</sequence>
<dbReference type="EMBL" id="JATAAI010000012">
    <property type="protein sequence ID" value="KAK1741703.1"/>
    <property type="molecule type" value="Genomic_DNA"/>
</dbReference>
<name>A0AAD9DDJ0_9STRA</name>
<organism evidence="2 3">
    <name type="scientific">Skeletonema marinoi</name>
    <dbReference type="NCBI Taxonomy" id="267567"/>
    <lineage>
        <taxon>Eukaryota</taxon>
        <taxon>Sar</taxon>
        <taxon>Stramenopiles</taxon>
        <taxon>Ochrophyta</taxon>
        <taxon>Bacillariophyta</taxon>
        <taxon>Coscinodiscophyceae</taxon>
        <taxon>Thalassiosirophycidae</taxon>
        <taxon>Thalassiosirales</taxon>
        <taxon>Skeletonemataceae</taxon>
        <taxon>Skeletonema</taxon>
        <taxon>Skeletonema marinoi-dohrnii complex</taxon>
    </lineage>
</organism>
<evidence type="ECO:0000256" key="1">
    <source>
        <dbReference type="SAM" id="SignalP"/>
    </source>
</evidence>
<keyword evidence="3" id="KW-1185">Reference proteome</keyword>
<accession>A0AAD9DDJ0</accession>
<feature type="chain" id="PRO_5042171085" description="Calmodulin" evidence="1">
    <location>
        <begin position="18"/>
        <end position="81"/>
    </location>
</feature>
<evidence type="ECO:0000313" key="3">
    <source>
        <dbReference type="Proteomes" id="UP001224775"/>
    </source>
</evidence>
<protein>
    <recommendedName>
        <fullName evidence="4">Calmodulin</fullName>
    </recommendedName>
</protein>
<comment type="caution">
    <text evidence="2">The sequence shown here is derived from an EMBL/GenBank/DDBJ whole genome shotgun (WGS) entry which is preliminary data.</text>
</comment>
<proteinExistence type="predicted"/>
<reference evidence="2" key="1">
    <citation type="submission" date="2023-06" db="EMBL/GenBank/DDBJ databases">
        <title>Survivors Of The Sea: Transcriptome response of Skeletonema marinoi to long-term dormancy.</title>
        <authorList>
            <person name="Pinder M.I.M."/>
            <person name="Kourtchenko O."/>
            <person name="Robertson E.K."/>
            <person name="Larsson T."/>
            <person name="Maumus F."/>
            <person name="Osuna-Cruz C.M."/>
            <person name="Vancaester E."/>
            <person name="Stenow R."/>
            <person name="Vandepoele K."/>
            <person name="Ploug H."/>
            <person name="Bruchert V."/>
            <person name="Godhe A."/>
            <person name="Topel M."/>
        </authorList>
    </citation>
    <scope>NUCLEOTIDE SEQUENCE</scope>
    <source>
        <strain evidence="2">R05AC</strain>
    </source>
</reference>
<evidence type="ECO:0000313" key="2">
    <source>
        <dbReference type="EMBL" id="KAK1741703.1"/>
    </source>
</evidence>
<evidence type="ECO:0008006" key="4">
    <source>
        <dbReference type="Google" id="ProtNLM"/>
    </source>
</evidence>
<dbReference type="AlphaFoldDB" id="A0AAD9DDJ0"/>
<dbReference type="Proteomes" id="UP001224775">
    <property type="component" value="Unassembled WGS sequence"/>
</dbReference>
<feature type="signal peptide" evidence="1">
    <location>
        <begin position="1"/>
        <end position="17"/>
    </location>
</feature>